<dbReference type="RefSeq" id="WP_090114057.1">
    <property type="nucleotide sequence ID" value="NZ_FNAT01000007.1"/>
</dbReference>
<evidence type="ECO:0000313" key="7">
    <source>
        <dbReference type="Proteomes" id="UP000198922"/>
    </source>
</evidence>
<sequence length="461" mass="52658">MPALSSTPVLARSDPTRDCPFAQRVAIETLPFRETPYWWHIATSRHLGIYRPHAMVCTWTARYLTTDRLYRQKALGPALDTGKGVMAFGEALRRAQDWFAEPEVVRAANRSKPVGRTTSVNFCPLGEVYTVGHALADYTAWTRIARSPGGHYNNLALINYHLATDLLFVPVNALTTWHLRRLAHRVLERPPKFGFQRERPKVRLCDLTAEDLRRRKRTFNSLVTILRMAFRMAWENGYLDSERTWRCLHRMPVNHTPRRIFLDRNECRRLLAACPPALRDLVLAALYSGCRVGELAQLRVEDVAHQIYGLRVPAFKRSPGRFVFLPDEGMAFFLHCCEGKGPRDHVLLSAKGRVWRRQHAGPFRLSAARAGLPATFVFHGLRHTYASDLIRKGVPLEIVARQLGHADTRTVASTYGHLAEQYREDQIRSRFSLLDSNEVARANSMAGELAARRQLGHRKEQ</sequence>
<dbReference type="Pfam" id="PF00589">
    <property type="entry name" value="Phage_integrase"/>
    <property type="match status" value="1"/>
</dbReference>
<dbReference type="InterPro" id="IPR011010">
    <property type="entry name" value="DNA_brk_join_enz"/>
</dbReference>
<evidence type="ECO:0000313" key="6">
    <source>
        <dbReference type="EMBL" id="SDF12216.1"/>
    </source>
</evidence>
<dbReference type="PROSITE" id="PS51898">
    <property type="entry name" value="TYR_RECOMBINASE"/>
    <property type="match status" value="1"/>
</dbReference>
<dbReference type="AlphaFoldDB" id="A0A1G7II44"/>
<comment type="similarity">
    <text evidence="1">Belongs to the 'phage' integrase family.</text>
</comment>
<reference evidence="7" key="1">
    <citation type="submission" date="2016-10" db="EMBL/GenBank/DDBJ databases">
        <authorList>
            <person name="Varghese N."/>
            <person name="Submissions S."/>
        </authorList>
    </citation>
    <scope>NUCLEOTIDE SEQUENCE [LARGE SCALE GENOMIC DNA]</scope>
    <source>
        <strain evidence="7">DSM 21424</strain>
    </source>
</reference>
<name>A0A1G7II44_9RHOB</name>
<keyword evidence="7" id="KW-1185">Reference proteome</keyword>
<dbReference type="GO" id="GO:0015074">
    <property type="term" value="P:DNA integration"/>
    <property type="evidence" value="ECO:0007669"/>
    <property type="project" value="UniProtKB-KW"/>
</dbReference>
<organism evidence="6 7">
    <name type="scientific">Limimaricola pyoseonensis</name>
    <dbReference type="NCBI Taxonomy" id="521013"/>
    <lineage>
        <taxon>Bacteria</taxon>
        <taxon>Pseudomonadati</taxon>
        <taxon>Pseudomonadota</taxon>
        <taxon>Alphaproteobacteria</taxon>
        <taxon>Rhodobacterales</taxon>
        <taxon>Paracoccaceae</taxon>
        <taxon>Limimaricola</taxon>
    </lineage>
</organism>
<dbReference type="STRING" id="521013.SAMN04488567_3472"/>
<dbReference type="InterPro" id="IPR050090">
    <property type="entry name" value="Tyrosine_recombinase_XerCD"/>
</dbReference>
<gene>
    <name evidence="6" type="ORF">SAMN04488567_3472</name>
</gene>
<keyword evidence="2" id="KW-0229">DNA integration</keyword>
<dbReference type="SUPFAM" id="SSF56349">
    <property type="entry name" value="DNA breaking-rejoining enzymes"/>
    <property type="match status" value="1"/>
</dbReference>
<evidence type="ECO:0000256" key="4">
    <source>
        <dbReference type="ARBA" id="ARBA00023172"/>
    </source>
</evidence>
<proteinExistence type="inferred from homology"/>
<dbReference type="GO" id="GO:0003677">
    <property type="term" value="F:DNA binding"/>
    <property type="evidence" value="ECO:0007669"/>
    <property type="project" value="UniProtKB-KW"/>
</dbReference>
<evidence type="ECO:0000256" key="3">
    <source>
        <dbReference type="ARBA" id="ARBA00023125"/>
    </source>
</evidence>
<dbReference type="OrthoDB" id="6388170at2"/>
<protein>
    <submittedName>
        <fullName evidence="6">Site-specific recombinase XerD</fullName>
    </submittedName>
</protein>
<evidence type="ECO:0000259" key="5">
    <source>
        <dbReference type="PROSITE" id="PS51898"/>
    </source>
</evidence>
<dbReference type="Proteomes" id="UP000198922">
    <property type="component" value="Unassembled WGS sequence"/>
</dbReference>
<dbReference type="InterPro" id="IPR013762">
    <property type="entry name" value="Integrase-like_cat_sf"/>
</dbReference>
<keyword evidence="4" id="KW-0233">DNA recombination</keyword>
<evidence type="ECO:0000256" key="1">
    <source>
        <dbReference type="ARBA" id="ARBA00008857"/>
    </source>
</evidence>
<evidence type="ECO:0000256" key="2">
    <source>
        <dbReference type="ARBA" id="ARBA00022908"/>
    </source>
</evidence>
<dbReference type="PANTHER" id="PTHR30349">
    <property type="entry name" value="PHAGE INTEGRASE-RELATED"/>
    <property type="match status" value="1"/>
</dbReference>
<dbReference type="PANTHER" id="PTHR30349:SF41">
    <property type="entry name" value="INTEGRASE_RECOMBINASE PROTEIN MJ0367-RELATED"/>
    <property type="match status" value="1"/>
</dbReference>
<accession>A0A1G7II44</accession>
<dbReference type="EMBL" id="FNAT01000007">
    <property type="protein sequence ID" value="SDF12216.1"/>
    <property type="molecule type" value="Genomic_DNA"/>
</dbReference>
<feature type="domain" description="Tyr recombinase" evidence="5">
    <location>
        <begin position="257"/>
        <end position="428"/>
    </location>
</feature>
<dbReference type="InterPro" id="IPR002104">
    <property type="entry name" value="Integrase_catalytic"/>
</dbReference>
<dbReference type="Gene3D" id="1.10.443.10">
    <property type="entry name" value="Intergrase catalytic core"/>
    <property type="match status" value="1"/>
</dbReference>
<dbReference type="GO" id="GO:0006310">
    <property type="term" value="P:DNA recombination"/>
    <property type="evidence" value="ECO:0007669"/>
    <property type="project" value="UniProtKB-KW"/>
</dbReference>
<keyword evidence="3" id="KW-0238">DNA-binding</keyword>